<name>A0A167C6D9_9BACL</name>
<organism evidence="1 2">
    <name type="scientific">Paenibacillus crassostreae</name>
    <dbReference type="NCBI Taxonomy" id="1763538"/>
    <lineage>
        <taxon>Bacteria</taxon>
        <taxon>Bacillati</taxon>
        <taxon>Bacillota</taxon>
        <taxon>Bacilli</taxon>
        <taxon>Bacillales</taxon>
        <taxon>Paenibacillaceae</taxon>
        <taxon>Paenibacillus</taxon>
    </lineage>
</organism>
<dbReference type="Gene3D" id="3.30.420.10">
    <property type="entry name" value="Ribonuclease H-like superfamily/Ribonuclease H"/>
    <property type="match status" value="1"/>
</dbReference>
<reference evidence="1 2" key="1">
    <citation type="submission" date="2016-02" db="EMBL/GenBank/DDBJ databases">
        <title>Paenibacillus sp. LPB0068, isolated from Crassostrea gigas.</title>
        <authorList>
            <person name="Shin S.-K."/>
            <person name="Yi H."/>
        </authorList>
    </citation>
    <scope>NUCLEOTIDE SEQUENCE [LARGE SCALE GENOMIC DNA]</scope>
    <source>
        <strain evidence="1 2">LPB0068</strain>
    </source>
</reference>
<accession>A0A167C6D9</accession>
<protein>
    <submittedName>
        <fullName evidence="1">Uncharacterized protein</fullName>
    </submittedName>
</protein>
<dbReference type="InterPro" id="IPR012337">
    <property type="entry name" value="RNaseH-like_sf"/>
</dbReference>
<evidence type="ECO:0000313" key="2">
    <source>
        <dbReference type="Proteomes" id="UP000077134"/>
    </source>
</evidence>
<sequence>MRFIGIDPATKTGFVALDIDGNVLVEVELSGKSKNEDHKNVELQDALYKLLMAEDEIVIEGPAMGTQKGITTGMIHGGLRSMIVRKKLAMNFVNPMQTKKYVGVTGWIGQAGNKRRLVDKEKKAAVKESALQFFNYTHKSHNVVDAYIIARISLNLYRMREYMPLLDTQTYQTEVINDILNKA</sequence>
<dbReference type="EMBL" id="LSFN01000032">
    <property type="protein sequence ID" value="OAB72835.1"/>
    <property type="molecule type" value="Genomic_DNA"/>
</dbReference>
<gene>
    <name evidence="1" type="ORF">PNBC_15500</name>
</gene>
<dbReference type="GO" id="GO:0003676">
    <property type="term" value="F:nucleic acid binding"/>
    <property type="evidence" value="ECO:0007669"/>
    <property type="project" value="InterPro"/>
</dbReference>
<evidence type="ECO:0000313" key="1">
    <source>
        <dbReference type="EMBL" id="OAB72835.1"/>
    </source>
</evidence>
<dbReference type="OrthoDB" id="2850721at2"/>
<dbReference type="RefSeq" id="WP_068659699.1">
    <property type="nucleotide sequence ID" value="NZ_CP017770.1"/>
</dbReference>
<proteinExistence type="predicted"/>
<dbReference type="KEGG" id="pcx:LPB68_04750"/>
<dbReference type="STRING" id="1763538.LPB68_04750"/>
<keyword evidence="2" id="KW-1185">Reference proteome</keyword>
<dbReference type="AlphaFoldDB" id="A0A167C6D9"/>
<dbReference type="Proteomes" id="UP000077134">
    <property type="component" value="Unassembled WGS sequence"/>
</dbReference>
<dbReference type="SUPFAM" id="SSF53098">
    <property type="entry name" value="Ribonuclease H-like"/>
    <property type="match status" value="1"/>
</dbReference>
<dbReference type="InterPro" id="IPR036397">
    <property type="entry name" value="RNaseH_sf"/>
</dbReference>
<comment type="caution">
    <text evidence="1">The sequence shown here is derived from an EMBL/GenBank/DDBJ whole genome shotgun (WGS) entry which is preliminary data.</text>
</comment>